<evidence type="ECO:0000256" key="4">
    <source>
        <dbReference type="ARBA" id="ARBA00022692"/>
    </source>
</evidence>
<name>A0AAN9RN58_PHACN</name>
<feature type="transmembrane region" description="Helical" evidence="10">
    <location>
        <begin position="963"/>
        <end position="980"/>
    </location>
</feature>
<dbReference type="Pfam" id="PF14510">
    <property type="entry name" value="ABC_trans_N"/>
    <property type="match status" value="1"/>
</dbReference>
<feature type="transmembrane region" description="Helical" evidence="10">
    <location>
        <begin position="992"/>
        <end position="1012"/>
    </location>
</feature>
<keyword evidence="8 10" id="KW-1133">Transmembrane helix</keyword>
<evidence type="ECO:0000256" key="9">
    <source>
        <dbReference type="ARBA" id="ARBA00023136"/>
    </source>
</evidence>
<dbReference type="Pfam" id="PF19055">
    <property type="entry name" value="ABC2_membrane_7"/>
    <property type="match status" value="1"/>
</dbReference>
<dbReference type="GO" id="GO:0016887">
    <property type="term" value="F:ATP hydrolysis activity"/>
    <property type="evidence" value="ECO:0007669"/>
    <property type="project" value="InterPro"/>
</dbReference>
<dbReference type="CDD" id="cd03232">
    <property type="entry name" value="ABCG_PDR_domain2"/>
    <property type="match status" value="1"/>
</dbReference>
<evidence type="ECO:0000256" key="10">
    <source>
        <dbReference type="SAM" id="Phobius"/>
    </source>
</evidence>
<dbReference type="GO" id="GO:0005524">
    <property type="term" value="F:ATP binding"/>
    <property type="evidence" value="ECO:0007669"/>
    <property type="project" value="UniProtKB-KW"/>
</dbReference>
<feature type="domain" description="ABC transporter" evidence="11">
    <location>
        <begin position="162"/>
        <end position="440"/>
    </location>
</feature>
<dbReference type="FunFam" id="3.40.50.300:FF:000179">
    <property type="entry name" value="ABC transporter G family member 34"/>
    <property type="match status" value="1"/>
</dbReference>
<evidence type="ECO:0000256" key="2">
    <source>
        <dbReference type="ARBA" id="ARBA00006012"/>
    </source>
</evidence>
<dbReference type="PANTHER" id="PTHR48040:SF60">
    <property type="entry name" value="ABC TRANSPORTER DOMAIN-CONTAINING PROTEIN"/>
    <property type="match status" value="1"/>
</dbReference>
<evidence type="ECO:0000259" key="11">
    <source>
        <dbReference type="PROSITE" id="PS50893"/>
    </source>
</evidence>
<dbReference type="InterPro" id="IPR029481">
    <property type="entry name" value="ABC_trans_N"/>
</dbReference>
<dbReference type="AlphaFoldDB" id="A0AAN9RN58"/>
<keyword evidence="4 10" id="KW-0812">Transmembrane</keyword>
<dbReference type="GO" id="GO:0140359">
    <property type="term" value="F:ABC-type transporter activity"/>
    <property type="evidence" value="ECO:0007669"/>
    <property type="project" value="InterPro"/>
</dbReference>
<protein>
    <recommendedName>
        <fullName evidence="11">ABC transporter domain-containing protein</fullName>
    </recommendedName>
</protein>
<evidence type="ECO:0000313" key="12">
    <source>
        <dbReference type="EMBL" id="KAK7378771.1"/>
    </source>
</evidence>
<dbReference type="InterPro" id="IPR003593">
    <property type="entry name" value="AAA+_ATPase"/>
</dbReference>
<dbReference type="InterPro" id="IPR034003">
    <property type="entry name" value="ABCG_PDR_2"/>
</dbReference>
<evidence type="ECO:0000313" key="13">
    <source>
        <dbReference type="Proteomes" id="UP001374584"/>
    </source>
</evidence>
<keyword evidence="13" id="KW-1185">Reference proteome</keyword>
<dbReference type="Pfam" id="PF01061">
    <property type="entry name" value="ABC2_membrane"/>
    <property type="match status" value="2"/>
</dbReference>
<gene>
    <name evidence="12" type="ORF">VNO80_04218</name>
</gene>
<dbReference type="InterPro" id="IPR013581">
    <property type="entry name" value="PDR_assoc"/>
</dbReference>
<dbReference type="InterPro" id="IPR043926">
    <property type="entry name" value="ABCG_dom"/>
</dbReference>
<feature type="transmembrane region" description="Helical" evidence="10">
    <location>
        <begin position="455"/>
        <end position="477"/>
    </location>
</feature>
<dbReference type="FunFam" id="3.40.50.300:FF:000059">
    <property type="entry name" value="ABC transporter G family member 40"/>
    <property type="match status" value="1"/>
</dbReference>
<keyword evidence="7" id="KW-0067">ATP-binding</keyword>
<dbReference type="EMBL" id="JAYMYR010000002">
    <property type="protein sequence ID" value="KAK7378771.1"/>
    <property type="molecule type" value="Genomic_DNA"/>
</dbReference>
<evidence type="ECO:0000256" key="1">
    <source>
        <dbReference type="ARBA" id="ARBA00004141"/>
    </source>
</evidence>
<dbReference type="PROSITE" id="PS50893">
    <property type="entry name" value="ABC_TRANSPORTER_2"/>
    <property type="match status" value="2"/>
</dbReference>
<organism evidence="12 13">
    <name type="scientific">Phaseolus coccineus</name>
    <name type="common">Scarlet runner bean</name>
    <name type="synonym">Phaseolus multiflorus</name>
    <dbReference type="NCBI Taxonomy" id="3886"/>
    <lineage>
        <taxon>Eukaryota</taxon>
        <taxon>Viridiplantae</taxon>
        <taxon>Streptophyta</taxon>
        <taxon>Embryophyta</taxon>
        <taxon>Tracheophyta</taxon>
        <taxon>Spermatophyta</taxon>
        <taxon>Magnoliopsida</taxon>
        <taxon>eudicotyledons</taxon>
        <taxon>Gunneridae</taxon>
        <taxon>Pentapetalae</taxon>
        <taxon>rosids</taxon>
        <taxon>fabids</taxon>
        <taxon>Fabales</taxon>
        <taxon>Fabaceae</taxon>
        <taxon>Papilionoideae</taxon>
        <taxon>50 kb inversion clade</taxon>
        <taxon>NPAAA clade</taxon>
        <taxon>indigoferoid/millettioid clade</taxon>
        <taxon>Phaseoleae</taxon>
        <taxon>Phaseolus</taxon>
    </lineage>
</organism>
<dbReference type="SMART" id="SM00382">
    <property type="entry name" value="AAA"/>
    <property type="match status" value="2"/>
</dbReference>
<evidence type="ECO:0000256" key="3">
    <source>
        <dbReference type="ARBA" id="ARBA00022448"/>
    </source>
</evidence>
<dbReference type="Pfam" id="PF08370">
    <property type="entry name" value="PDR_assoc"/>
    <property type="match status" value="1"/>
</dbReference>
<dbReference type="GO" id="GO:0016020">
    <property type="term" value="C:membrane"/>
    <property type="evidence" value="ECO:0007669"/>
    <property type="project" value="UniProtKB-SubCell"/>
</dbReference>
<dbReference type="InterPro" id="IPR003439">
    <property type="entry name" value="ABC_transporter-like_ATP-bd"/>
</dbReference>
<dbReference type="SUPFAM" id="SSF52540">
    <property type="entry name" value="P-loop containing nucleoside triphosphate hydrolases"/>
    <property type="match status" value="2"/>
</dbReference>
<evidence type="ECO:0000256" key="8">
    <source>
        <dbReference type="ARBA" id="ARBA00022989"/>
    </source>
</evidence>
<evidence type="ECO:0000256" key="6">
    <source>
        <dbReference type="ARBA" id="ARBA00022741"/>
    </source>
</evidence>
<dbReference type="PANTHER" id="PTHR48040">
    <property type="entry name" value="PLEIOTROPIC DRUG RESISTANCE PROTEIN 1-LIKE ISOFORM X1"/>
    <property type="match status" value="1"/>
</dbReference>
<reference evidence="12 13" key="1">
    <citation type="submission" date="2024-01" db="EMBL/GenBank/DDBJ databases">
        <title>The genomes of 5 underutilized Papilionoideae crops provide insights into root nodulation and disease resistanc.</title>
        <authorList>
            <person name="Jiang F."/>
        </authorList>
    </citation>
    <scope>NUCLEOTIDE SEQUENCE [LARGE SCALE GENOMIC DNA]</scope>
    <source>
        <strain evidence="12">JINMINGXINNONG_FW02</strain>
        <tissue evidence="12">Leaves</tissue>
    </source>
</reference>
<dbReference type="InterPro" id="IPR027417">
    <property type="entry name" value="P-loop_NTPase"/>
</dbReference>
<accession>A0AAN9RN58</accession>
<proteinExistence type="inferred from homology"/>
<feature type="domain" description="ABC transporter" evidence="11">
    <location>
        <begin position="625"/>
        <end position="868"/>
    </location>
</feature>
<keyword evidence="5" id="KW-0677">Repeat</keyword>
<comment type="caution">
    <text evidence="12">The sequence shown here is derived from an EMBL/GenBank/DDBJ whole genome shotgun (WGS) entry which is preliminary data.</text>
</comment>
<sequence length="1102" mass="122897">MASISVRDNSAMGKKYRHSWPSLGYELGWTSSLLRSGRSKEEDTEEDLQWAEIQRLPTLERIRKGMLSVVLDNGKVVHCQVDVADLRLQDKKHLLERVLKFVDDDNEKFLRKLRDRINRVGIIIPKIEIRYENVSVEGNVHVGTRSLPTLLNVTLNTFETILGLVGLASSKKRRIDILKDVSGIVKPSRMTLLLGPPGAGKTTLLLALAGKLDQDLKVHGRVSYCGHELNEFVSKKTCAYISQHDVHYGEMTVRETLDFTGRCLGVGTRYEMLEELLRREKQKGIKPDADIDAFMKATVISGQKTNLQTDYVLKILGLDICAETMIGNNMSRGISGGQRKRVTTGEMLVGPAKALFMDEISTGLDSSTTFQICKVEMPVGTVEDGGKFFGALFFSLVNMIPISFVESAIWIVLTYYPIGFAPSASRFFKHLLALFGVHQMAISLFRLVGAIGRTYVGANILSGLVYQIVFALGGFVVSKNNIKPWLKWGYYVSPLSYGQNALVLNEFLDERWSKPNTDSRFDAPTVGKVLLKSKGFYTEDYWFWICIGALFGFVLLFNLLSIAALTYLNAIGDSKAFITDEEDKKKEGGQSIDMAERNASRRESTGMVMPFQPLSLAFNHVDYYVDMPGEMKSQGIDEDRLQLLHDASGAFRPGVLTALMGVSGAGKTTLMDVLAGRKTGGYIEGSISISGYPKNQATFARVSGYCEQNDIHSPNVTVYESLLFSAWLRLPSDVNAQTRKMFVEEIMELVELKSIKDALVGLPGVNGLSTEQRKRLTIAVELVANPSIIFMDEPTSGLDARAAAIVMRTVRNTVDTGRTVVCTIHQPSIDIFEAFDELLLLKRGGQIIYAGPLGHYSQQLIEYFEAIPGVPKINDGYNPATWMLEISTPSYEAQLGIDFADIYANSTLYKDNQELIKELSTPPPGSSDLHFPTKYSQSFFVQCKACFWKQYWSYWRNPSYNGPRFFFTIVIAIIFGLIFLNKAKNIKKQQDVWDLLGAMYAAVMFLGTSNTMGVQPILDIERTVLYRERAAGMYSTLTYAVSQVAVEAIYNAIQTTVFCDGTISYYFGILIHSIMLETSRPSMNGYTADNSIEMRNQTVDPG</sequence>
<dbReference type="Gene3D" id="3.40.50.300">
    <property type="entry name" value="P-loop containing nucleotide triphosphate hydrolases"/>
    <property type="match status" value="2"/>
</dbReference>
<evidence type="ECO:0000256" key="5">
    <source>
        <dbReference type="ARBA" id="ARBA00022737"/>
    </source>
</evidence>
<keyword evidence="9 10" id="KW-0472">Membrane</keyword>
<evidence type="ECO:0000256" key="7">
    <source>
        <dbReference type="ARBA" id="ARBA00022840"/>
    </source>
</evidence>
<comment type="subcellular location">
    <subcellularLocation>
        <location evidence="1">Membrane</location>
        <topology evidence="1">Multi-pass membrane protein</topology>
    </subcellularLocation>
</comment>
<keyword evidence="6" id="KW-0547">Nucleotide-binding</keyword>
<keyword evidence="3" id="KW-0813">Transport</keyword>
<feature type="transmembrane region" description="Helical" evidence="10">
    <location>
        <begin position="541"/>
        <end position="568"/>
    </location>
</feature>
<dbReference type="Pfam" id="PF00005">
    <property type="entry name" value="ABC_tran"/>
    <property type="match status" value="2"/>
</dbReference>
<comment type="similarity">
    <text evidence="2">Belongs to the ABC transporter superfamily. ABCG family. PDR (TC 3.A.1.205) subfamily.</text>
</comment>
<dbReference type="Proteomes" id="UP001374584">
    <property type="component" value="Unassembled WGS sequence"/>
</dbReference>
<dbReference type="InterPro" id="IPR013525">
    <property type="entry name" value="ABC2_TM"/>
</dbReference>
<feature type="transmembrane region" description="Helical" evidence="10">
    <location>
        <begin position="388"/>
        <end position="418"/>
    </location>
</feature>
<feature type="transmembrane region" description="Helical" evidence="10">
    <location>
        <begin position="430"/>
        <end position="449"/>
    </location>
</feature>